<dbReference type="GO" id="GO:0005829">
    <property type="term" value="C:cytosol"/>
    <property type="evidence" value="ECO:0007669"/>
    <property type="project" value="TreeGrafter"/>
</dbReference>
<proteinExistence type="predicted"/>
<keyword evidence="4" id="KW-0812">Transmembrane</keyword>
<evidence type="ECO:0000256" key="1">
    <source>
        <dbReference type="ARBA" id="ARBA00022741"/>
    </source>
</evidence>
<dbReference type="PANTHER" id="PTHR11361">
    <property type="entry name" value="DNA MISMATCH REPAIR PROTEIN MUTS FAMILY MEMBER"/>
    <property type="match status" value="1"/>
</dbReference>
<keyword evidence="2" id="KW-0067">ATP-binding</keyword>
<dbReference type="Proteomes" id="UP000245678">
    <property type="component" value="Unassembled WGS sequence"/>
</dbReference>
<name>A0A316HGE6_9SPHI</name>
<dbReference type="SMART" id="SM00534">
    <property type="entry name" value="MUTSac"/>
    <property type="match status" value="1"/>
</dbReference>
<dbReference type="InterPro" id="IPR027417">
    <property type="entry name" value="P-loop_NTPase"/>
</dbReference>
<dbReference type="GO" id="GO:0030983">
    <property type="term" value="F:mismatched DNA binding"/>
    <property type="evidence" value="ECO:0007669"/>
    <property type="project" value="InterPro"/>
</dbReference>
<dbReference type="InterPro" id="IPR036187">
    <property type="entry name" value="DNA_mismatch_repair_MutS_sf"/>
</dbReference>
<dbReference type="GO" id="GO:0006298">
    <property type="term" value="P:mismatch repair"/>
    <property type="evidence" value="ECO:0007669"/>
    <property type="project" value="InterPro"/>
</dbReference>
<keyword evidence="1" id="KW-0547">Nucleotide-binding</keyword>
<protein>
    <submittedName>
        <fullName evidence="6">MutS-like protein</fullName>
    </submittedName>
</protein>
<dbReference type="PANTHER" id="PTHR11361:SF152">
    <property type="entry name" value="DNA MISMATCH REPAIR PROTEIN"/>
    <property type="match status" value="1"/>
</dbReference>
<accession>A0A316HGE6</accession>
<evidence type="ECO:0000259" key="5">
    <source>
        <dbReference type="SMART" id="SM00534"/>
    </source>
</evidence>
<feature type="domain" description="DNA mismatch repair proteins mutS family" evidence="5">
    <location>
        <begin position="366"/>
        <end position="553"/>
    </location>
</feature>
<feature type="transmembrane region" description="Helical" evidence="4">
    <location>
        <begin position="170"/>
        <end position="197"/>
    </location>
</feature>
<evidence type="ECO:0000256" key="3">
    <source>
        <dbReference type="ARBA" id="ARBA00023125"/>
    </source>
</evidence>
<evidence type="ECO:0000313" key="7">
    <source>
        <dbReference type="Proteomes" id="UP000245678"/>
    </source>
</evidence>
<keyword evidence="7" id="KW-1185">Reference proteome</keyword>
<dbReference type="InterPro" id="IPR000432">
    <property type="entry name" value="DNA_mismatch_repair_MutS_C"/>
</dbReference>
<feature type="transmembrane region" description="Helical" evidence="4">
    <location>
        <begin position="6"/>
        <end position="24"/>
    </location>
</feature>
<dbReference type="InterPro" id="IPR045076">
    <property type="entry name" value="MutS"/>
</dbReference>
<dbReference type="GO" id="GO:0005524">
    <property type="term" value="F:ATP binding"/>
    <property type="evidence" value="ECO:0007669"/>
    <property type="project" value="UniProtKB-KW"/>
</dbReference>
<comment type="caution">
    <text evidence="6">The sequence shown here is derived from an EMBL/GenBank/DDBJ whole genome shotgun (WGS) entry which is preliminary data.</text>
</comment>
<dbReference type="EMBL" id="QGHA01000005">
    <property type="protein sequence ID" value="PWK77305.1"/>
    <property type="molecule type" value="Genomic_DNA"/>
</dbReference>
<organism evidence="6 7">
    <name type="scientific">Mucilaginibacter oryzae</name>
    <dbReference type="NCBI Taxonomy" id="468058"/>
    <lineage>
        <taxon>Bacteria</taxon>
        <taxon>Pseudomonadati</taxon>
        <taxon>Bacteroidota</taxon>
        <taxon>Sphingobacteriia</taxon>
        <taxon>Sphingobacteriales</taxon>
        <taxon>Sphingobacteriaceae</taxon>
        <taxon>Mucilaginibacter</taxon>
    </lineage>
</organism>
<keyword evidence="4" id="KW-0472">Membrane</keyword>
<dbReference type="Pfam" id="PF00488">
    <property type="entry name" value="MutS_V"/>
    <property type="match status" value="1"/>
</dbReference>
<dbReference type="AlphaFoldDB" id="A0A316HGE6"/>
<reference evidence="6 7" key="1">
    <citation type="submission" date="2018-05" db="EMBL/GenBank/DDBJ databases">
        <title>Genomic Encyclopedia of Archaeal and Bacterial Type Strains, Phase II (KMG-II): from individual species to whole genera.</title>
        <authorList>
            <person name="Goeker M."/>
        </authorList>
    </citation>
    <scope>NUCLEOTIDE SEQUENCE [LARGE SCALE GENOMIC DNA]</scope>
    <source>
        <strain evidence="6 7">DSM 19975</strain>
    </source>
</reference>
<dbReference type="SUPFAM" id="SSF48334">
    <property type="entry name" value="DNA repair protein MutS, domain III"/>
    <property type="match status" value="1"/>
</dbReference>
<evidence type="ECO:0000313" key="6">
    <source>
        <dbReference type="EMBL" id="PWK77305.1"/>
    </source>
</evidence>
<sequence>MYYFVAVALVLVAITLIFYIRLYYNKLSWAKKRLAKIKGKWGKPVNARRNFDLIRLYLDSDEAPNKISAQTANDLDLNSVFNYIDRTNSKPGKQYLYKLLHHPITDTDILHELDAEIEDLNIDVPARDRLEVELSRLNSNNAYHIVNLFLRAHQPVFQSVLNTYIRVSPFLILAGFVSLAIIPNIFSFIFLVLLFVYNVVIYFTSRKKISDYTSSLPQALIMHSVAVTLVKSGKFSHTDAVKQSLTRLLGLKRALRLVNAETAVVSANTDIGHAVFQLFKILFVVEPYVYTSSLKQIEKFREDLRVVYEFIGRADALIAIQSVRAGLPFYSKPEFTVTDGKIEIAELFHPLVVNCVPNSLYTTDADRGALITGSNMSGKTTFIKALGLNTLLAQTIFTSCAKSYKAPVLKIQTSIKTADNIDEQKSYFQAQASAILDIIDHSAEKETIKSLVIIDEIFRGTNTIERIAAAKSVLSYITANQNFVFVSTHDLELAELLDEDFMVYSFSDSKDGRTLVFDYMLKQGLLKSTNGIAILKSMGYPESVIEEANIVSERMMNKYLV</sequence>
<evidence type="ECO:0000256" key="4">
    <source>
        <dbReference type="SAM" id="Phobius"/>
    </source>
</evidence>
<dbReference type="GO" id="GO:0140664">
    <property type="term" value="F:ATP-dependent DNA damage sensor activity"/>
    <property type="evidence" value="ECO:0007669"/>
    <property type="project" value="InterPro"/>
</dbReference>
<dbReference type="SUPFAM" id="SSF52540">
    <property type="entry name" value="P-loop containing nucleoside triphosphate hydrolases"/>
    <property type="match status" value="1"/>
</dbReference>
<dbReference type="Gene3D" id="3.40.50.300">
    <property type="entry name" value="P-loop containing nucleotide triphosphate hydrolases"/>
    <property type="match status" value="1"/>
</dbReference>
<dbReference type="RefSeq" id="WP_109608687.1">
    <property type="nucleotide sequence ID" value="NZ_QGHA01000005.1"/>
</dbReference>
<keyword evidence="4" id="KW-1133">Transmembrane helix</keyword>
<evidence type="ECO:0000256" key="2">
    <source>
        <dbReference type="ARBA" id="ARBA00022840"/>
    </source>
</evidence>
<keyword evidence="3" id="KW-0238">DNA-binding</keyword>
<gene>
    <name evidence="6" type="ORF">LX99_03117</name>
</gene>